<organism evidence="2 3">
    <name type="scientific">Favolaschia claudopus</name>
    <dbReference type="NCBI Taxonomy" id="2862362"/>
    <lineage>
        <taxon>Eukaryota</taxon>
        <taxon>Fungi</taxon>
        <taxon>Dikarya</taxon>
        <taxon>Basidiomycota</taxon>
        <taxon>Agaricomycotina</taxon>
        <taxon>Agaricomycetes</taxon>
        <taxon>Agaricomycetidae</taxon>
        <taxon>Agaricales</taxon>
        <taxon>Marasmiineae</taxon>
        <taxon>Mycenaceae</taxon>
        <taxon>Favolaschia</taxon>
    </lineage>
</organism>
<accession>A0AAW0DV83</accession>
<evidence type="ECO:0000313" key="2">
    <source>
        <dbReference type="EMBL" id="KAK7055654.1"/>
    </source>
</evidence>
<name>A0AAW0DV83_9AGAR</name>
<evidence type="ECO:0000313" key="3">
    <source>
        <dbReference type="Proteomes" id="UP001362999"/>
    </source>
</evidence>
<dbReference type="AlphaFoldDB" id="A0AAW0DV83"/>
<proteinExistence type="predicted"/>
<dbReference type="EMBL" id="JAWWNJ010000005">
    <property type="protein sequence ID" value="KAK7055654.1"/>
    <property type="molecule type" value="Genomic_DNA"/>
</dbReference>
<reference evidence="2 3" key="1">
    <citation type="journal article" date="2024" name="J Genomics">
        <title>Draft genome sequencing and assembly of Favolaschia claudopus CIRM-BRFM 2984 isolated from oak limbs.</title>
        <authorList>
            <person name="Navarro D."/>
            <person name="Drula E."/>
            <person name="Chaduli D."/>
            <person name="Cazenave R."/>
            <person name="Ahrendt S."/>
            <person name="Wang J."/>
            <person name="Lipzen A."/>
            <person name="Daum C."/>
            <person name="Barry K."/>
            <person name="Grigoriev I.V."/>
            <person name="Favel A."/>
            <person name="Rosso M.N."/>
            <person name="Martin F."/>
        </authorList>
    </citation>
    <scope>NUCLEOTIDE SEQUENCE [LARGE SCALE GENOMIC DNA]</scope>
    <source>
        <strain evidence="2 3">CIRM-BRFM 2984</strain>
    </source>
</reference>
<feature type="region of interest" description="Disordered" evidence="1">
    <location>
        <begin position="31"/>
        <end position="66"/>
    </location>
</feature>
<gene>
    <name evidence="2" type="ORF">R3P38DRAFT_2760836</name>
</gene>
<evidence type="ECO:0000256" key="1">
    <source>
        <dbReference type="SAM" id="MobiDB-lite"/>
    </source>
</evidence>
<dbReference type="Proteomes" id="UP001362999">
    <property type="component" value="Unassembled WGS sequence"/>
</dbReference>
<protein>
    <submittedName>
        <fullName evidence="2">Uncharacterized protein</fullName>
    </submittedName>
</protein>
<keyword evidence="3" id="KW-1185">Reference proteome</keyword>
<sequence length="140" mass="15772">MAMEFHFELPNTQIVQEKDSKSGWWAQMNPRTPIGVESTPTHPPAPPAHRSSPNHVPGYNPAPADRTLSTRTVLGRRHRTDFNWRAMGTDILMQRLARHVSHWCNAHLDPRRPDLSVAADLEDLIALWVPAVSSESVEKA</sequence>
<comment type="caution">
    <text evidence="2">The sequence shown here is derived from an EMBL/GenBank/DDBJ whole genome shotgun (WGS) entry which is preliminary data.</text>
</comment>